<evidence type="ECO:0000256" key="1">
    <source>
        <dbReference type="ARBA" id="ARBA00001933"/>
    </source>
</evidence>
<dbReference type="AlphaFoldDB" id="A0A0B3VP85"/>
<dbReference type="Gene3D" id="3.40.640.10">
    <property type="entry name" value="Type I PLP-dependent aspartate aminotransferase-like (Major domain)"/>
    <property type="match status" value="1"/>
</dbReference>
<dbReference type="GO" id="GO:0051536">
    <property type="term" value="F:iron-sulfur cluster binding"/>
    <property type="evidence" value="ECO:0007669"/>
    <property type="project" value="UniProtKB-KW"/>
</dbReference>
<comment type="similarity">
    <text evidence="3">Belongs to the class-V pyridoxal-phosphate-dependent aminotransferase family. NifS/IscS subfamily.</text>
</comment>
<dbReference type="EC" id="2.8.1.7" evidence="4"/>
<sequence length="391" mass="42896">MSLIYLDYAATTPLSQSVKNSMLNSITSDDDFFNSGSLTYQQAEIVSNKIEQARATIAQTLEVLPREVIFTSGATESNNLAIKGVAYAYKDRGRHIITSKAEHKAVLDVCKFLETQGFDVTYLDVNQFGEVDLEQLKKAITPQTILVSLMAVNNELGTKNNLIEIGKITKQKGVMLHVDAAQGYGKVDIDIKVMNIDLLSVSGHKLYAPKGVGFLYLRSKRPKVRLVKQIHGGAQEFNLRAGTLATYQIFALAIAVKEMFAKKQQNFEYVLEMRRVFLDIIQDLASIKINTDLENSYPGILSVTFLGVKGETLLALVDGVCMSMGSACNSQAVEPSHVLSAIGLTATQAESTLRISFGLQTNKKQVIQAANLLKEKVQLLRALSPQGEVNV</sequence>
<comment type="caution">
    <text evidence="15">The sequence shown here is derived from an EMBL/GenBank/DDBJ whole genome shotgun (WGS) entry which is preliminary data.</text>
</comment>
<dbReference type="Pfam" id="PF00266">
    <property type="entry name" value="Aminotran_5"/>
    <property type="match status" value="1"/>
</dbReference>
<dbReference type="PANTHER" id="PTHR11601:SF34">
    <property type="entry name" value="CYSTEINE DESULFURASE"/>
    <property type="match status" value="1"/>
</dbReference>
<dbReference type="HOGENOM" id="CLU_003433_0_2_6"/>
<dbReference type="GO" id="GO:0031071">
    <property type="term" value="F:cysteine desulfurase activity"/>
    <property type="evidence" value="ECO:0007669"/>
    <property type="project" value="UniProtKB-EC"/>
</dbReference>
<feature type="domain" description="Aminotransferase class V" evidence="14">
    <location>
        <begin position="4"/>
        <end position="366"/>
    </location>
</feature>
<proteinExistence type="inferred from homology"/>
<dbReference type="InterPro" id="IPR000192">
    <property type="entry name" value="Aminotrans_V_dom"/>
</dbReference>
<dbReference type="PROSITE" id="PS00595">
    <property type="entry name" value="AA_TRANSFER_CLASS_5"/>
    <property type="match status" value="1"/>
</dbReference>
<accession>A0A0B3VP85</accession>
<evidence type="ECO:0000313" key="16">
    <source>
        <dbReference type="EMBL" id="NDS67706.1"/>
    </source>
</evidence>
<evidence type="ECO:0000256" key="9">
    <source>
        <dbReference type="ARBA" id="ARBA00023014"/>
    </source>
</evidence>
<dbReference type="FunFam" id="3.40.640.10:FF:000084">
    <property type="entry name" value="IscS-like cysteine desulfurase"/>
    <property type="match status" value="1"/>
</dbReference>
<evidence type="ECO:0000313" key="15">
    <source>
        <dbReference type="EMBL" id="NDR88730.1"/>
    </source>
</evidence>
<dbReference type="InterPro" id="IPR020578">
    <property type="entry name" value="Aminotrans_V_PyrdxlP_BS"/>
</dbReference>
<name>A0A0B3VP85_FRATU</name>
<comment type="catalytic activity">
    <reaction evidence="12">
        <text>(sulfur carrier)-H + L-cysteine = (sulfur carrier)-SH + L-alanine</text>
        <dbReference type="Rhea" id="RHEA:43892"/>
        <dbReference type="Rhea" id="RHEA-COMP:14737"/>
        <dbReference type="Rhea" id="RHEA-COMP:14739"/>
        <dbReference type="ChEBI" id="CHEBI:29917"/>
        <dbReference type="ChEBI" id="CHEBI:35235"/>
        <dbReference type="ChEBI" id="CHEBI:57972"/>
        <dbReference type="ChEBI" id="CHEBI:64428"/>
        <dbReference type="EC" id="2.8.1.7"/>
    </reaction>
</comment>
<evidence type="ECO:0000256" key="11">
    <source>
        <dbReference type="ARBA" id="ARBA00031911"/>
    </source>
</evidence>
<evidence type="ECO:0000256" key="12">
    <source>
        <dbReference type="ARBA" id="ARBA00050776"/>
    </source>
</evidence>
<dbReference type="eggNOG" id="COG1104">
    <property type="taxonomic scope" value="Bacteria"/>
</dbReference>
<dbReference type="KEGG" id="ftz:CH68_776"/>
<evidence type="ECO:0000256" key="3">
    <source>
        <dbReference type="ARBA" id="ARBA00006490"/>
    </source>
</evidence>
<keyword evidence="5" id="KW-0808">Transferase</keyword>
<comment type="cofactor">
    <cofactor evidence="1 13">
        <name>pyridoxal 5'-phosphate</name>
        <dbReference type="ChEBI" id="CHEBI:597326"/>
    </cofactor>
</comment>
<dbReference type="InterPro" id="IPR015421">
    <property type="entry name" value="PyrdxlP-dep_Trfase_major"/>
</dbReference>
<dbReference type="PIRSF" id="PIRSF005572">
    <property type="entry name" value="NifS"/>
    <property type="match status" value="1"/>
</dbReference>
<keyword evidence="7" id="KW-0663">Pyridoxal phosphate</keyword>
<dbReference type="OMA" id="CFALEGI"/>
<keyword evidence="10" id="KW-0535">Nitrogen fixation</keyword>
<evidence type="ECO:0000256" key="2">
    <source>
        <dbReference type="ARBA" id="ARBA00003120"/>
    </source>
</evidence>
<dbReference type="KEGG" id="ftc:DA46_2101"/>
<evidence type="ECO:0000256" key="6">
    <source>
        <dbReference type="ARBA" id="ARBA00022723"/>
    </source>
</evidence>
<evidence type="ECO:0000256" key="5">
    <source>
        <dbReference type="ARBA" id="ARBA00022679"/>
    </source>
</evidence>
<evidence type="ECO:0000256" key="13">
    <source>
        <dbReference type="RuleBase" id="RU004504"/>
    </source>
</evidence>
<dbReference type="InterPro" id="IPR015424">
    <property type="entry name" value="PyrdxlP-dep_Trfase"/>
</dbReference>
<dbReference type="InterPro" id="IPR016454">
    <property type="entry name" value="Cysteine_dSase"/>
</dbReference>
<evidence type="ECO:0000256" key="7">
    <source>
        <dbReference type="ARBA" id="ARBA00022898"/>
    </source>
</evidence>
<keyword evidence="9" id="KW-0411">Iron-sulfur</keyword>
<dbReference type="InterPro" id="IPR015422">
    <property type="entry name" value="PyrdxlP-dep_Trfase_small"/>
</dbReference>
<dbReference type="Gene3D" id="3.90.1150.10">
    <property type="entry name" value="Aspartate Aminotransferase, domain 1"/>
    <property type="match status" value="1"/>
</dbReference>
<organism evidence="15">
    <name type="scientific">Francisella tularensis subsp. holarctica</name>
    <dbReference type="NCBI Taxonomy" id="119857"/>
    <lineage>
        <taxon>Bacteria</taxon>
        <taxon>Pseudomonadati</taxon>
        <taxon>Pseudomonadota</taxon>
        <taxon>Gammaproteobacteria</taxon>
        <taxon>Thiotrichales</taxon>
        <taxon>Francisellaceae</taxon>
        <taxon>Francisella</taxon>
    </lineage>
</organism>
<keyword evidence="8" id="KW-0408">Iron</keyword>
<evidence type="ECO:0000256" key="4">
    <source>
        <dbReference type="ARBA" id="ARBA00012239"/>
    </source>
</evidence>
<evidence type="ECO:0000256" key="8">
    <source>
        <dbReference type="ARBA" id="ARBA00023004"/>
    </source>
</evidence>
<reference evidence="15" key="2">
    <citation type="submission" date="2020-02" db="EMBL/GenBank/DDBJ databases">
        <title>Using affinity propagation clustering for identifying bacterial clades and subclades with whole-genome sequences of Francisella tularensis.</title>
        <authorList>
            <person name="Homeier-Bachmann T."/>
            <person name="Abdel-Glil M.Y."/>
            <person name="Hackbart A."/>
            <person name="Hotzel H."/>
            <person name="Tomaso H."/>
        </authorList>
    </citation>
    <scope>NUCLEOTIDE SEQUENCE</scope>
    <source>
        <strain evidence="16">15T0085</strain>
        <strain evidence="15">17T1429</strain>
    </source>
</reference>
<dbReference type="GO" id="GO:0046872">
    <property type="term" value="F:metal ion binding"/>
    <property type="evidence" value="ECO:0007669"/>
    <property type="project" value="UniProtKB-KW"/>
</dbReference>
<protein>
    <recommendedName>
        <fullName evidence="4">cysteine desulfurase</fullName>
        <ecNumber evidence="4">2.8.1.7</ecNumber>
    </recommendedName>
    <alternativeName>
        <fullName evidence="11">Nitrogenase metalloclusters biosynthesis protein NifS</fullName>
    </alternativeName>
</protein>
<dbReference type="EMBL" id="JAAGKH010000018">
    <property type="protein sequence ID" value="NDR88730.1"/>
    <property type="molecule type" value="Genomic_DNA"/>
</dbReference>
<evidence type="ECO:0000259" key="14">
    <source>
        <dbReference type="Pfam" id="PF00266"/>
    </source>
</evidence>
<dbReference type="KEGG" id="ftv:CH67_1043"/>
<dbReference type="EMBL" id="JAAGJP010000003">
    <property type="protein sequence ID" value="NDS67706.1"/>
    <property type="molecule type" value="Genomic_DNA"/>
</dbReference>
<dbReference type="RefSeq" id="WP_003015201.1">
    <property type="nucleotide sequence ID" value="NZ_CP009693.1"/>
</dbReference>
<gene>
    <name evidence="16" type="ORF">FWI86_00835</name>
    <name evidence="15" type="ORF">FWJ04_03340</name>
</gene>
<keyword evidence="6" id="KW-0479">Metal-binding</keyword>
<evidence type="ECO:0000256" key="10">
    <source>
        <dbReference type="ARBA" id="ARBA00023231"/>
    </source>
</evidence>
<reference evidence="15" key="1">
    <citation type="submission" date="2019-08" db="EMBL/GenBank/DDBJ databases">
        <authorList>
            <person name="Busch A."/>
        </authorList>
    </citation>
    <scope>NUCLEOTIDE SEQUENCE</scope>
    <source>
        <strain evidence="16">15T0085</strain>
        <strain evidence="15">17T1429</strain>
    </source>
</reference>
<comment type="function">
    <text evidence="2">Catalyzes the removal of elemental sulfur atoms from cysteine to produce alanine. Seems to participate in the biosynthesis of the nitrogenase metalloclusters by providing the inorganic sulfur required for the Fe-S core formation.</text>
</comment>
<dbReference type="SUPFAM" id="SSF53383">
    <property type="entry name" value="PLP-dependent transferases"/>
    <property type="match status" value="1"/>
</dbReference>
<dbReference type="PANTHER" id="PTHR11601">
    <property type="entry name" value="CYSTEINE DESULFURYLASE FAMILY MEMBER"/>
    <property type="match status" value="1"/>
</dbReference>